<comment type="caution">
    <text evidence="3">The sequence shown here is derived from an EMBL/GenBank/DDBJ whole genome shotgun (WGS) entry which is preliminary data.</text>
</comment>
<evidence type="ECO:0000313" key="4">
    <source>
        <dbReference type="Proteomes" id="UP000469952"/>
    </source>
</evidence>
<dbReference type="Gene3D" id="3.90.79.10">
    <property type="entry name" value="Nucleoside Triphosphate Pyrophosphohydrolase"/>
    <property type="match status" value="1"/>
</dbReference>
<dbReference type="Pfam" id="PF00293">
    <property type="entry name" value="NUDIX"/>
    <property type="match status" value="1"/>
</dbReference>
<comment type="cofactor">
    <cofactor evidence="1">
        <name>Mg(2+)</name>
        <dbReference type="ChEBI" id="CHEBI:18420"/>
    </cofactor>
</comment>
<dbReference type="PANTHER" id="PTHR43046">
    <property type="entry name" value="GDP-MANNOSE MANNOSYL HYDROLASE"/>
    <property type="match status" value="1"/>
</dbReference>
<dbReference type="EMBL" id="WIPA01000008">
    <property type="protein sequence ID" value="MQR26984.1"/>
    <property type="molecule type" value="Genomic_DNA"/>
</dbReference>
<dbReference type="GO" id="GO:0016787">
    <property type="term" value="F:hydrolase activity"/>
    <property type="evidence" value="ECO:0007669"/>
    <property type="project" value="UniProtKB-KW"/>
</dbReference>
<dbReference type="PROSITE" id="PS00893">
    <property type="entry name" value="NUDIX_BOX"/>
    <property type="match status" value="1"/>
</dbReference>
<sequence length="157" mass="18339">MNKIKMEQKNISYKSLIHQNQTILSSATVIILDDSKVLVGWNTWREQWELPSGHIEPGEKPIDAALRETSEEVHLNLNHIAYLDSFSVQRSTNEREHLRVVYVSYVNSSVSKEFIYNASEDENNKTQWIPLIQILNMANIDYSDWYILKALYKQLIV</sequence>
<dbReference type="RefSeq" id="WP_059442545.1">
    <property type="nucleotide sequence ID" value="NZ_BCMO01000023.1"/>
</dbReference>
<evidence type="ECO:0000256" key="2">
    <source>
        <dbReference type="ARBA" id="ARBA00022801"/>
    </source>
</evidence>
<proteinExistence type="predicted"/>
<name>A0A843Z152_LEUME</name>
<dbReference type="AlphaFoldDB" id="A0A843Z152"/>
<dbReference type="InterPro" id="IPR000086">
    <property type="entry name" value="NUDIX_hydrolase_dom"/>
</dbReference>
<accession>A0A843Z152</accession>
<dbReference type="Proteomes" id="UP000469952">
    <property type="component" value="Unassembled WGS sequence"/>
</dbReference>
<reference evidence="3 4" key="1">
    <citation type="submission" date="2019-10" db="EMBL/GenBank/DDBJ databases">
        <title>WGS of Leuconostoc mesenteroides.</title>
        <authorList>
            <person name="Melo Bolivar J."/>
            <person name="Marino-Ramirez L."/>
            <person name="Villamil Diaz L.M."/>
        </authorList>
    </citation>
    <scope>NUCLEOTIDE SEQUENCE [LARGE SCALE GENOMIC DNA]</scope>
    <source>
        <strain evidence="3 4">M11</strain>
    </source>
</reference>
<dbReference type="SUPFAM" id="SSF55811">
    <property type="entry name" value="Nudix"/>
    <property type="match status" value="1"/>
</dbReference>
<protein>
    <submittedName>
        <fullName evidence="3">NUDIX domain-containing protein</fullName>
    </submittedName>
</protein>
<dbReference type="CDD" id="cd02883">
    <property type="entry name" value="NUDIX_Hydrolase"/>
    <property type="match status" value="1"/>
</dbReference>
<dbReference type="PROSITE" id="PS51462">
    <property type="entry name" value="NUDIX"/>
    <property type="match status" value="1"/>
</dbReference>
<gene>
    <name evidence="3" type="ORF">GFV13_06825</name>
</gene>
<dbReference type="InterPro" id="IPR015797">
    <property type="entry name" value="NUDIX_hydrolase-like_dom_sf"/>
</dbReference>
<evidence type="ECO:0000313" key="3">
    <source>
        <dbReference type="EMBL" id="MQR26984.1"/>
    </source>
</evidence>
<evidence type="ECO:0000256" key="1">
    <source>
        <dbReference type="ARBA" id="ARBA00001946"/>
    </source>
</evidence>
<dbReference type="PANTHER" id="PTHR43046:SF14">
    <property type="entry name" value="MUTT_NUDIX FAMILY PROTEIN"/>
    <property type="match status" value="1"/>
</dbReference>
<organism evidence="3 4">
    <name type="scientific">Leuconostoc mesenteroides</name>
    <dbReference type="NCBI Taxonomy" id="1245"/>
    <lineage>
        <taxon>Bacteria</taxon>
        <taxon>Bacillati</taxon>
        <taxon>Bacillota</taxon>
        <taxon>Bacilli</taxon>
        <taxon>Lactobacillales</taxon>
        <taxon>Lactobacillaceae</taxon>
        <taxon>Leuconostoc</taxon>
    </lineage>
</organism>
<dbReference type="InterPro" id="IPR020084">
    <property type="entry name" value="NUDIX_hydrolase_CS"/>
</dbReference>
<keyword evidence="2" id="KW-0378">Hydrolase</keyword>